<reference evidence="2 3" key="1">
    <citation type="submission" date="2015-04" db="EMBL/GenBank/DDBJ databases">
        <title>Complete genome sequence of Schizopora paradoxa KUC8140, a cosmopolitan wood degrader in East Asia.</title>
        <authorList>
            <consortium name="DOE Joint Genome Institute"/>
            <person name="Min B."/>
            <person name="Park H."/>
            <person name="Jang Y."/>
            <person name="Kim J.-J."/>
            <person name="Kim K.H."/>
            <person name="Pangilinan J."/>
            <person name="Lipzen A."/>
            <person name="Riley R."/>
            <person name="Grigoriev I.V."/>
            <person name="Spatafora J.W."/>
            <person name="Choi I.-G."/>
        </authorList>
    </citation>
    <scope>NUCLEOTIDE SEQUENCE [LARGE SCALE GENOMIC DNA]</scope>
    <source>
        <strain evidence="2 3">KUC8140</strain>
    </source>
</reference>
<evidence type="ECO:0000313" key="2">
    <source>
        <dbReference type="EMBL" id="KLO04002.1"/>
    </source>
</evidence>
<gene>
    <name evidence="2" type="ORF">SCHPADRAFT_911912</name>
</gene>
<evidence type="ECO:0000256" key="1">
    <source>
        <dbReference type="SAM" id="MobiDB-lite"/>
    </source>
</evidence>
<feature type="region of interest" description="Disordered" evidence="1">
    <location>
        <begin position="1"/>
        <end position="50"/>
    </location>
</feature>
<dbReference type="AlphaFoldDB" id="A0A0H2QYH5"/>
<protein>
    <submittedName>
        <fullName evidence="2">Uncharacterized protein</fullName>
    </submittedName>
</protein>
<evidence type="ECO:0000313" key="3">
    <source>
        <dbReference type="Proteomes" id="UP000053477"/>
    </source>
</evidence>
<organism evidence="2 3">
    <name type="scientific">Schizopora paradoxa</name>
    <dbReference type="NCBI Taxonomy" id="27342"/>
    <lineage>
        <taxon>Eukaryota</taxon>
        <taxon>Fungi</taxon>
        <taxon>Dikarya</taxon>
        <taxon>Basidiomycota</taxon>
        <taxon>Agaricomycotina</taxon>
        <taxon>Agaricomycetes</taxon>
        <taxon>Hymenochaetales</taxon>
        <taxon>Schizoporaceae</taxon>
        <taxon>Schizopora</taxon>
    </lineage>
</organism>
<sequence>MSHAGRSPRYKDCYVSTRAPQLSSTHSPLLSSSLSRSSPRSLVFPPPPPCSRSRLSFHKMLSLHNLSSK</sequence>
<accession>A0A0H2QYH5</accession>
<dbReference type="EMBL" id="KQ086799">
    <property type="protein sequence ID" value="KLO04002.1"/>
    <property type="molecule type" value="Genomic_DNA"/>
</dbReference>
<name>A0A0H2QYH5_9AGAM</name>
<dbReference type="Proteomes" id="UP000053477">
    <property type="component" value="Unassembled WGS sequence"/>
</dbReference>
<proteinExistence type="predicted"/>
<keyword evidence="3" id="KW-1185">Reference proteome</keyword>
<feature type="compositionally biased region" description="Low complexity" evidence="1">
    <location>
        <begin position="20"/>
        <end position="43"/>
    </location>
</feature>
<dbReference type="InParanoid" id="A0A0H2QYH5"/>